<gene>
    <name evidence="9" type="ORF">FCV91_03105</name>
</gene>
<feature type="domain" description="Trimeric autotransporter adhesin YadA-like C-terminal membrane anchor" evidence="8">
    <location>
        <begin position="48"/>
        <end position="102"/>
    </location>
</feature>
<evidence type="ECO:0000256" key="5">
    <source>
        <dbReference type="ARBA" id="ARBA00022729"/>
    </source>
</evidence>
<keyword evidence="6" id="KW-0472">Membrane</keyword>
<comment type="caution">
    <text evidence="9">The sequence shown here is derived from an EMBL/GenBank/DDBJ whole genome shotgun (WGS) entry which is preliminary data.</text>
</comment>
<evidence type="ECO:0000313" key="9">
    <source>
        <dbReference type="EMBL" id="TKG12609.1"/>
    </source>
</evidence>
<dbReference type="SUPFAM" id="SSF54523">
    <property type="entry name" value="Pili subunits"/>
    <property type="match status" value="1"/>
</dbReference>
<dbReference type="GO" id="GO:0009986">
    <property type="term" value="C:cell surface"/>
    <property type="evidence" value="ECO:0007669"/>
    <property type="project" value="UniProtKB-SubCell"/>
</dbReference>
<dbReference type="InterPro" id="IPR005594">
    <property type="entry name" value="YadA_C"/>
</dbReference>
<keyword evidence="4" id="KW-0812">Transmembrane</keyword>
<dbReference type="Pfam" id="PF03895">
    <property type="entry name" value="YadA_anchor"/>
    <property type="match status" value="1"/>
</dbReference>
<proteinExistence type="predicted"/>
<keyword evidence="5" id="KW-0732">Signal</keyword>
<dbReference type="Gene3D" id="3.30.1300.30">
    <property type="entry name" value="GSPII I/J protein-like"/>
    <property type="match status" value="1"/>
</dbReference>
<keyword evidence="3" id="KW-1134">Transmembrane beta strand</keyword>
<evidence type="ECO:0000256" key="6">
    <source>
        <dbReference type="ARBA" id="ARBA00023136"/>
    </source>
</evidence>
<sequence>MDELYAIGNQNASDIDTLFGEVDRLDTRIDQTQALNAATVNARPMVTNGMTAFGAGVGYADSEAALAIDVAHSFEDTGWSASGTVAASSDDSVLGVGVQYAF</sequence>
<dbReference type="Proteomes" id="UP000305840">
    <property type="component" value="Unassembled WGS sequence"/>
</dbReference>
<protein>
    <recommendedName>
        <fullName evidence="8">Trimeric autotransporter adhesin YadA-like C-terminal membrane anchor domain-containing protein</fullName>
    </recommendedName>
</protein>
<evidence type="ECO:0000256" key="2">
    <source>
        <dbReference type="ARBA" id="ARBA00004442"/>
    </source>
</evidence>
<evidence type="ECO:0000259" key="8">
    <source>
        <dbReference type="Pfam" id="PF03895"/>
    </source>
</evidence>
<dbReference type="InterPro" id="IPR045584">
    <property type="entry name" value="Pilin-like"/>
</dbReference>
<comment type="subcellular location">
    <subcellularLocation>
        <location evidence="2">Cell outer membrane</location>
    </subcellularLocation>
    <subcellularLocation>
        <location evidence="1">Cell surface</location>
    </subcellularLocation>
</comment>
<dbReference type="EMBL" id="SYVO01000006">
    <property type="protein sequence ID" value="TKG12609.1"/>
    <property type="molecule type" value="Genomic_DNA"/>
</dbReference>
<dbReference type="GO" id="GO:0009279">
    <property type="term" value="C:cell outer membrane"/>
    <property type="evidence" value="ECO:0007669"/>
    <property type="project" value="UniProtKB-SubCell"/>
</dbReference>
<reference evidence="9 10" key="1">
    <citation type="submission" date="2019-04" db="EMBL/GenBank/DDBJ databases">
        <title>A reverse ecology approach based on a biological definition of microbial populations.</title>
        <authorList>
            <person name="Arevalo P."/>
            <person name="Vaninsberghe D."/>
            <person name="Elsherbini J."/>
            <person name="Gore J."/>
            <person name="Polz M."/>
        </authorList>
    </citation>
    <scope>NUCLEOTIDE SEQUENCE [LARGE SCALE GENOMIC DNA]</scope>
    <source>
        <strain evidence="9 10">10N.222.48.A1</strain>
    </source>
</reference>
<keyword evidence="7" id="KW-0998">Cell outer membrane</keyword>
<dbReference type="AlphaFoldDB" id="A0A4U2FB40"/>
<evidence type="ECO:0000313" key="10">
    <source>
        <dbReference type="Proteomes" id="UP000305840"/>
    </source>
</evidence>
<organism evidence="9 10">
    <name type="scientific">Vibrio lentus</name>
    <dbReference type="NCBI Taxonomy" id="136468"/>
    <lineage>
        <taxon>Bacteria</taxon>
        <taxon>Pseudomonadati</taxon>
        <taxon>Pseudomonadota</taxon>
        <taxon>Gammaproteobacteria</taxon>
        <taxon>Vibrionales</taxon>
        <taxon>Vibrionaceae</taxon>
        <taxon>Vibrio</taxon>
    </lineage>
</organism>
<evidence type="ECO:0000256" key="4">
    <source>
        <dbReference type="ARBA" id="ARBA00022692"/>
    </source>
</evidence>
<evidence type="ECO:0000256" key="3">
    <source>
        <dbReference type="ARBA" id="ARBA00022452"/>
    </source>
</evidence>
<evidence type="ECO:0000256" key="1">
    <source>
        <dbReference type="ARBA" id="ARBA00004241"/>
    </source>
</evidence>
<evidence type="ECO:0000256" key="7">
    <source>
        <dbReference type="ARBA" id="ARBA00023237"/>
    </source>
</evidence>
<accession>A0A4U2FB40</accession>
<name>A0A4U2FB40_9VIBR</name>